<accession>A0A381PEW0</accession>
<dbReference type="PANTHER" id="PTHR13799">
    <property type="entry name" value="NGG1 INTERACTING FACTOR 3"/>
    <property type="match status" value="1"/>
</dbReference>
<evidence type="ECO:0000256" key="1">
    <source>
        <dbReference type="ARBA" id="ARBA00006964"/>
    </source>
</evidence>
<dbReference type="AlphaFoldDB" id="A0A381PEW0"/>
<sequence>MKLTKIIDSLEKWAPPIYQESYDNSGLLIGNKKNEIKGCLISLDCTEKVVDEALKKGCNLIISHHPLIFEPIKSIISDSWISRTIEKAIKNNINIYAFHTNLDNVITGVNKKISDLIGLKNISILSKKRGYTNKLEIYIPQKSKHTLMDKLYEINSGTIGNYKECSFSILGKGSFIPTSKSNPTIGKKNSKQVVEEEKIEILFHKENHDKLVSIINKYHPYEEPTFFITRLENTNHEIGSGIIGKRKILFDNLLKELKKTFNKKMIKHTKPIKKNIKTIAICGGSGNFLIDDAINKSA</sequence>
<keyword evidence="2" id="KW-0479">Metal-binding</keyword>
<gene>
    <name evidence="3" type="ORF">METZ01_LOCUS17621</name>
</gene>
<dbReference type="Gene3D" id="3.30.70.120">
    <property type="match status" value="1"/>
</dbReference>
<dbReference type="InterPro" id="IPR002678">
    <property type="entry name" value="DUF34/NIF3"/>
</dbReference>
<evidence type="ECO:0000256" key="2">
    <source>
        <dbReference type="ARBA" id="ARBA00022723"/>
    </source>
</evidence>
<dbReference type="InterPro" id="IPR036069">
    <property type="entry name" value="DUF34/NIF3_sf"/>
</dbReference>
<organism evidence="3">
    <name type="scientific">marine metagenome</name>
    <dbReference type="NCBI Taxonomy" id="408172"/>
    <lineage>
        <taxon>unclassified sequences</taxon>
        <taxon>metagenomes</taxon>
        <taxon>ecological metagenomes</taxon>
    </lineage>
</organism>
<feature type="non-terminal residue" evidence="3">
    <location>
        <position position="298"/>
    </location>
</feature>
<dbReference type="GO" id="GO:0046872">
    <property type="term" value="F:metal ion binding"/>
    <property type="evidence" value="ECO:0007669"/>
    <property type="project" value="UniProtKB-KW"/>
</dbReference>
<dbReference type="SUPFAM" id="SSF102705">
    <property type="entry name" value="NIF3 (NGG1p interacting factor 3)-like"/>
    <property type="match status" value="1"/>
</dbReference>
<dbReference type="PANTHER" id="PTHR13799:SF14">
    <property type="entry name" value="GTP CYCLOHYDROLASE 1 TYPE 2 HOMOLOG"/>
    <property type="match status" value="1"/>
</dbReference>
<dbReference type="Pfam" id="PF01784">
    <property type="entry name" value="DUF34_NIF3"/>
    <property type="match status" value="1"/>
</dbReference>
<reference evidence="3" key="1">
    <citation type="submission" date="2018-05" db="EMBL/GenBank/DDBJ databases">
        <authorList>
            <person name="Lanie J.A."/>
            <person name="Ng W.-L."/>
            <person name="Kazmierczak K.M."/>
            <person name="Andrzejewski T.M."/>
            <person name="Davidsen T.M."/>
            <person name="Wayne K.J."/>
            <person name="Tettelin H."/>
            <person name="Glass J.I."/>
            <person name="Rusch D."/>
            <person name="Podicherti R."/>
            <person name="Tsui H.-C.T."/>
            <person name="Winkler M.E."/>
        </authorList>
    </citation>
    <scope>NUCLEOTIDE SEQUENCE</scope>
</reference>
<dbReference type="GO" id="GO:0005737">
    <property type="term" value="C:cytoplasm"/>
    <property type="evidence" value="ECO:0007669"/>
    <property type="project" value="TreeGrafter"/>
</dbReference>
<evidence type="ECO:0000313" key="3">
    <source>
        <dbReference type="EMBL" id="SUZ64767.1"/>
    </source>
</evidence>
<proteinExistence type="inferred from homology"/>
<comment type="similarity">
    <text evidence="1">Belongs to the GTP cyclohydrolase I type 2/NIF3 family.</text>
</comment>
<dbReference type="NCBIfam" id="TIGR00486">
    <property type="entry name" value="YbgI_SA1388"/>
    <property type="match status" value="1"/>
</dbReference>
<protein>
    <recommendedName>
        <fullName evidence="4">Nif3-like dinuclear metal center hexameric protein</fullName>
    </recommendedName>
</protein>
<dbReference type="InterPro" id="IPR015867">
    <property type="entry name" value="N-reg_PII/ATP_PRibTrfase_C"/>
</dbReference>
<dbReference type="Gene3D" id="3.40.1390.30">
    <property type="entry name" value="NIF3 (NGG1p interacting factor 3)-like"/>
    <property type="match status" value="1"/>
</dbReference>
<dbReference type="EMBL" id="UINC01000941">
    <property type="protein sequence ID" value="SUZ64767.1"/>
    <property type="molecule type" value="Genomic_DNA"/>
</dbReference>
<evidence type="ECO:0008006" key="4">
    <source>
        <dbReference type="Google" id="ProtNLM"/>
    </source>
</evidence>
<name>A0A381PEW0_9ZZZZ</name>
<dbReference type="FunFam" id="3.40.1390.30:FF:000001">
    <property type="entry name" value="GTP cyclohydrolase 1 type 2"/>
    <property type="match status" value="1"/>
</dbReference>